<evidence type="ECO:0000256" key="15">
    <source>
        <dbReference type="SAM" id="MobiDB-lite"/>
    </source>
</evidence>
<dbReference type="PROSITE" id="PS00108">
    <property type="entry name" value="PROTEIN_KINASE_ST"/>
    <property type="match status" value="1"/>
</dbReference>
<dbReference type="AlphaFoldDB" id="A0A7S2WFE1"/>
<keyword evidence="5" id="KW-0479">Metal-binding</keyword>
<dbReference type="GO" id="GO:0004674">
    <property type="term" value="F:protein serine/threonine kinase activity"/>
    <property type="evidence" value="ECO:0007669"/>
    <property type="project" value="UniProtKB-KW"/>
</dbReference>
<evidence type="ECO:0000256" key="6">
    <source>
        <dbReference type="ARBA" id="ARBA00022737"/>
    </source>
</evidence>
<comment type="catalytic activity">
    <reaction evidence="13">
        <text>L-seryl-[protein] + ATP = O-phospho-L-seryl-[protein] + ADP + H(+)</text>
        <dbReference type="Rhea" id="RHEA:17989"/>
        <dbReference type="Rhea" id="RHEA-COMP:9863"/>
        <dbReference type="Rhea" id="RHEA-COMP:11604"/>
        <dbReference type="ChEBI" id="CHEBI:15378"/>
        <dbReference type="ChEBI" id="CHEBI:29999"/>
        <dbReference type="ChEBI" id="CHEBI:30616"/>
        <dbReference type="ChEBI" id="CHEBI:83421"/>
        <dbReference type="ChEBI" id="CHEBI:456216"/>
        <dbReference type="EC" id="2.7.11.1"/>
    </reaction>
</comment>
<sequence length="782" mass="84502">MELDLGSLSLDEVGGRSVLGAASSGSTRTGGRDLPTTPAGAAPTYSAERRFDQIYARHELLGKGAFSTVHRCVRHDTGEACAVKVIDLRPLRLRQHFDAHRLLREVTIMRRLDHPNIVKLYDVFEEPDSLLLVMELVPGVELFDSILSKSRYTEDEARPVFIQIASALKYLHDQNIVHRDIKPENIVLVEYSKGERKNGCTVKLLDFGLSKSLDSEFGSAAKTFVGTPCYLAPEVESLKTTNGTSGQTYGLAVDVWSLGAVLFVTLAAQFPAFDRATGVPLVLLDGKAWEGATPVVKDLIRNLMHPDPAQRLTMDQALSHPWTMGQASSLAGKGAPSDGALVLSTTTTTTTTTELPVPNWGLEVPENTTTPAPRPAQAIAPGGWLAGLSALDPNMHAVSAGASPPRAGDAGAVAASPVLNLGNAQPGASPSRTQAVTLWRPAADKLANPNGSASGACLLVQLHHKVCKLFRAALASYPQPTTAAKIRQCALMGRTQMMDTLQFLAKLEAMSRQVQESLQEVALAVQADEPRFAHQVLEMQRRWLVDLREEAMAVKRSNQMLVVALNTLISELGVLQVPQTPPLPAGTKPPAPEIQLEVDEGLLQRMQDSAAPYKPLSEEEFLSLMLPKVTTSPPTSPAARDDPAKPCATNPSAAAAAAADPSSSPLLQLPLILDKIDAQLESSTILWANIEVVFDVMLKKGDHIDQFVDFGKNPRLMERFQARMSDYQYFWNYIQVMATANVAAPEIVQMYSFVEKPLEGTGTDLAAAATSLEPRLQLMMDA</sequence>
<organism evidence="17">
    <name type="scientific">Rhizochromulina marina</name>
    <dbReference type="NCBI Taxonomy" id="1034831"/>
    <lineage>
        <taxon>Eukaryota</taxon>
        <taxon>Sar</taxon>
        <taxon>Stramenopiles</taxon>
        <taxon>Ochrophyta</taxon>
        <taxon>Dictyochophyceae</taxon>
        <taxon>Rhizochromulinales</taxon>
        <taxon>Rhizochromulina</taxon>
    </lineage>
</organism>
<keyword evidence="10 14" id="KW-0067">ATP-binding</keyword>
<proteinExistence type="inferred from homology"/>
<dbReference type="CDD" id="cd05117">
    <property type="entry name" value="STKc_CAMK"/>
    <property type="match status" value="1"/>
</dbReference>
<evidence type="ECO:0000256" key="2">
    <source>
        <dbReference type="ARBA" id="ARBA00012513"/>
    </source>
</evidence>
<dbReference type="PANTHER" id="PTHR24347">
    <property type="entry name" value="SERINE/THREONINE-PROTEIN KINASE"/>
    <property type="match status" value="1"/>
</dbReference>
<evidence type="ECO:0000256" key="8">
    <source>
        <dbReference type="ARBA" id="ARBA00022777"/>
    </source>
</evidence>
<evidence type="ECO:0000313" key="17">
    <source>
        <dbReference type="EMBL" id="CAD9684808.1"/>
    </source>
</evidence>
<feature type="region of interest" description="Disordered" evidence="15">
    <location>
        <begin position="19"/>
        <end position="42"/>
    </location>
</feature>
<evidence type="ECO:0000256" key="1">
    <source>
        <dbReference type="ARBA" id="ARBA00001946"/>
    </source>
</evidence>
<dbReference type="SUPFAM" id="SSF56112">
    <property type="entry name" value="Protein kinase-like (PK-like)"/>
    <property type="match status" value="1"/>
</dbReference>
<keyword evidence="3" id="KW-0723">Serine/threonine-protein kinase</keyword>
<gene>
    <name evidence="17" type="ORF">RMAR1173_LOCUS9453</name>
</gene>
<dbReference type="GO" id="GO:0046872">
    <property type="term" value="F:metal ion binding"/>
    <property type="evidence" value="ECO:0007669"/>
    <property type="project" value="UniProtKB-KW"/>
</dbReference>
<feature type="compositionally biased region" description="Low complexity" evidence="15">
    <location>
        <begin position="20"/>
        <end position="29"/>
    </location>
</feature>
<dbReference type="EMBL" id="HBHJ01014435">
    <property type="protein sequence ID" value="CAD9684808.1"/>
    <property type="molecule type" value="Transcribed_RNA"/>
</dbReference>
<keyword evidence="4" id="KW-0808">Transferase</keyword>
<keyword evidence="7 14" id="KW-0547">Nucleotide-binding</keyword>
<evidence type="ECO:0000256" key="12">
    <source>
        <dbReference type="ARBA" id="ARBA00047899"/>
    </source>
</evidence>
<keyword evidence="9" id="KW-0106">Calcium</keyword>
<protein>
    <recommendedName>
        <fullName evidence="2">non-specific serine/threonine protein kinase</fullName>
        <ecNumber evidence="2">2.7.11.1</ecNumber>
    </recommendedName>
</protein>
<evidence type="ECO:0000256" key="11">
    <source>
        <dbReference type="ARBA" id="ARBA00024334"/>
    </source>
</evidence>
<dbReference type="InterPro" id="IPR017441">
    <property type="entry name" value="Protein_kinase_ATP_BS"/>
</dbReference>
<dbReference type="InterPro" id="IPR008271">
    <property type="entry name" value="Ser/Thr_kinase_AS"/>
</dbReference>
<evidence type="ECO:0000256" key="4">
    <source>
        <dbReference type="ARBA" id="ARBA00022679"/>
    </source>
</evidence>
<dbReference type="SMART" id="SM00220">
    <property type="entry name" value="S_TKc"/>
    <property type="match status" value="1"/>
</dbReference>
<dbReference type="InterPro" id="IPR000719">
    <property type="entry name" value="Prot_kinase_dom"/>
</dbReference>
<feature type="binding site" evidence="14">
    <location>
        <position position="84"/>
    </location>
    <ligand>
        <name>ATP</name>
        <dbReference type="ChEBI" id="CHEBI:30616"/>
    </ligand>
</feature>
<evidence type="ECO:0000259" key="16">
    <source>
        <dbReference type="PROSITE" id="PS50011"/>
    </source>
</evidence>
<evidence type="ECO:0000256" key="10">
    <source>
        <dbReference type="ARBA" id="ARBA00022840"/>
    </source>
</evidence>
<dbReference type="PROSITE" id="PS00107">
    <property type="entry name" value="PROTEIN_KINASE_ATP"/>
    <property type="match status" value="1"/>
</dbReference>
<name>A0A7S2WFE1_9STRA</name>
<feature type="region of interest" description="Disordered" evidence="15">
    <location>
        <begin position="628"/>
        <end position="652"/>
    </location>
</feature>
<evidence type="ECO:0000256" key="14">
    <source>
        <dbReference type="PROSITE-ProRule" id="PRU10141"/>
    </source>
</evidence>
<reference evidence="17" key="1">
    <citation type="submission" date="2021-01" db="EMBL/GenBank/DDBJ databases">
        <authorList>
            <person name="Corre E."/>
            <person name="Pelletier E."/>
            <person name="Niang G."/>
            <person name="Scheremetjew M."/>
            <person name="Finn R."/>
            <person name="Kale V."/>
            <person name="Holt S."/>
            <person name="Cochrane G."/>
            <person name="Meng A."/>
            <person name="Brown T."/>
            <person name="Cohen L."/>
        </authorList>
    </citation>
    <scope>NUCLEOTIDE SEQUENCE</scope>
    <source>
        <strain evidence="17">CCMP1243</strain>
    </source>
</reference>
<comment type="cofactor">
    <cofactor evidence="1">
        <name>Mg(2+)</name>
        <dbReference type="ChEBI" id="CHEBI:18420"/>
    </cofactor>
</comment>
<dbReference type="Gene3D" id="1.10.510.10">
    <property type="entry name" value="Transferase(Phosphotransferase) domain 1"/>
    <property type="match status" value="1"/>
</dbReference>
<dbReference type="FunFam" id="1.10.510.10:FF:000571">
    <property type="entry name" value="Maternal embryonic leucine zipper kinase"/>
    <property type="match status" value="1"/>
</dbReference>
<evidence type="ECO:0000256" key="7">
    <source>
        <dbReference type="ARBA" id="ARBA00022741"/>
    </source>
</evidence>
<comment type="similarity">
    <text evidence="11">Belongs to the protein kinase superfamily. Ser/Thr protein kinase family. CDPK subfamily.</text>
</comment>
<feature type="domain" description="Protein kinase" evidence="16">
    <location>
        <begin position="55"/>
        <end position="323"/>
    </location>
</feature>
<accession>A0A7S2WFE1</accession>
<evidence type="ECO:0000256" key="13">
    <source>
        <dbReference type="ARBA" id="ARBA00048679"/>
    </source>
</evidence>
<dbReference type="Pfam" id="PF00069">
    <property type="entry name" value="Pkinase"/>
    <property type="match status" value="1"/>
</dbReference>
<dbReference type="InterPro" id="IPR011009">
    <property type="entry name" value="Kinase-like_dom_sf"/>
</dbReference>
<evidence type="ECO:0000256" key="3">
    <source>
        <dbReference type="ARBA" id="ARBA00022527"/>
    </source>
</evidence>
<keyword evidence="6" id="KW-0677">Repeat</keyword>
<keyword evidence="8" id="KW-0418">Kinase</keyword>
<dbReference type="GO" id="GO:0005524">
    <property type="term" value="F:ATP binding"/>
    <property type="evidence" value="ECO:0007669"/>
    <property type="project" value="UniProtKB-UniRule"/>
</dbReference>
<dbReference type="PROSITE" id="PS50011">
    <property type="entry name" value="PROTEIN_KINASE_DOM"/>
    <property type="match status" value="1"/>
</dbReference>
<dbReference type="FunFam" id="3.30.200.20:FF:000315">
    <property type="entry name" value="Calcium-dependent protein kinase 3"/>
    <property type="match status" value="1"/>
</dbReference>
<evidence type="ECO:0000256" key="9">
    <source>
        <dbReference type="ARBA" id="ARBA00022837"/>
    </source>
</evidence>
<dbReference type="EC" id="2.7.11.1" evidence="2"/>
<evidence type="ECO:0000256" key="5">
    <source>
        <dbReference type="ARBA" id="ARBA00022723"/>
    </source>
</evidence>
<comment type="catalytic activity">
    <reaction evidence="12">
        <text>L-threonyl-[protein] + ATP = O-phospho-L-threonyl-[protein] + ADP + H(+)</text>
        <dbReference type="Rhea" id="RHEA:46608"/>
        <dbReference type="Rhea" id="RHEA-COMP:11060"/>
        <dbReference type="Rhea" id="RHEA-COMP:11605"/>
        <dbReference type="ChEBI" id="CHEBI:15378"/>
        <dbReference type="ChEBI" id="CHEBI:30013"/>
        <dbReference type="ChEBI" id="CHEBI:30616"/>
        <dbReference type="ChEBI" id="CHEBI:61977"/>
        <dbReference type="ChEBI" id="CHEBI:456216"/>
        <dbReference type="EC" id="2.7.11.1"/>
    </reaction>
</comment>